<protein>
    <recommendedName>
        <fullName evidence="1">Methyltransferase domain-containing protein</fullName>
    </recommendedName>
</protein>
<dbReference type="STRING" id="1805209.AUJ73_00210"/>
<feature type="domain" description="Methyltransferase" evidence="1">
    <location>
        <begin position="51"/>
        <end position="143"/>
    </location>
</feature>
<dbReference type="InterPro" id="IPR029063">
    <property type="entry name" value="SAM-dependent_MTases_sf"/>
</dbReference>
<dbReference type="InterPro" id="IPR050508">
    <property type="entry name" value="Methyltransf_Superfamily"/>
</dbReference>
<accession>A0A1J4TZ65</accession>
<dbReference type="EMBL" id="MNUY01000002">
    <property type="protein sequence ID" value="OIO15710.1"/>
    <property type="molecule type" value="Genomic_DNA"/>
</dbReference>
<dbReference type="Proteomes" id="UP000183120">
    <property type="component" value="Unassembled WGS sequence"/>
</dbReference>
<evidence type="ECO:0000313" key="3">
    <source>
        <dbReference type="Proteomes" id="UP000183120"/>
    </source>
</evidence>
<proteinExistence type="predicted"/>
<dbReference type="GO" id="GO:0008168">
    <property type="term" value="F:methyltransferase activity"/>
    <property type="evidence" value="ECO:0007669"/>
    <property type="project" value="TreeGrafter"/>
</dbReference>
<dbReference type="PANTHER" id="PTHR42912:SF80">
    <property type="entry name" value="METHYLTRANSFERASE DOMAIN-CONTAINING PROTEIN"/>
    <property type="match status" value="1"/>
</dbReference>
<dbReference type="Gene3D" id="3.40.50.150">
    <property type="entry name" value="Vaccinia Virus protein VP39"/>
    <property type="match status" value="1"/>
</dbReference>
<comment type="caution">
    <text evidence="2">The sequence shown here is derived from an EMBL/GenBank/DDBJ whole genome shotgun (WGS) entry which is preliminary data.</text>
</comment>
<evidence type="ECO:0000259" key="1">
    <source>
        <dbReference type="Pfam" id="PF13649"/>
    </source>
</evidence>
<sequence>MRLPQIKIIDLFYRVYKSWPIFYDGIIQLFSVGQWEKWQDRTFDDLTGKKILEIGVGPGKLLLKMAKKGYSVTGLEFRKGMADEARKRIKAKGYDIDILQQSIYHLPFQNDVFHCIVLTFTMAEISNLDKAISEMKRVLMENGRIIIIAGGMPQDKNIFARILFRMLEQQTLLKLERDNVLYLKQHGFEVTRTDFGPFNMVNKIVAVKK</sequence>
<dbReference type="InterPro" id="IPR041698">
    <property type="entry name" value="Methyltransf_25"/>
</dbReference>
<evidence type="ECO:0000313" key="2">
    <source>
        <dbReference type="EMBL" id="OIO15710.1"/>
    </source>
</evidence>
<dbReference type="SUPFAM" id="SSF53335">
    <property type="entry name" value="S-adenosyl-L-methionine-dependent methyltransferases"/>
    <property type="match status" value="1"/>
</dbReference>
<name>A0A1J4TZ65_9BACT</name>
<reference evidence="2 3" key="1">
    <citation type="journal article" date="2016" name="Environ. Microbiol.">
        <title>Genomic resolution of a cold subsurface aquifer community provides metabolic insights for novel microbes adapted to high CO concentrations.</title>
        <authorList>
            <person name="Probst A.J."/>
            <person name="Castelle C.J."/>
            <person name="Singh A."/>
            <person name="Brown C.T."/>
            <person name="Anantharaman K."/>
            <person name="Sharon I."/>
            <person name="Hug L.A."/>
            <person name="Burstein D."/>
            <person name="Emerson J.B."/>
            <person name="Thomas B.C."/>
            <person name="Banfield J.F."/>
        </authorList>
    </citation>
    <scope>NUCLEOTIDE SEQUENCE [LARGE SCALE GENOMIC DNA]</scope>
    <source>
        <strain evidence="2">CG1_02_37_22</strain>
    </source>
</reference>
<dbReference type="PANTHER" id="PTHR42912">
    <property type="entry name" value="METHYLTRANSFERASE"/>
    <property type="match status" value="1"/>
</dbReference>
<gene>
    <name evidence="2" type="ORF">AUJ73_00210</name>
</gene>
<organism evidence="2 3">
    <name type="scientific">Candidatus Gottesmanbacteria bacterium CG1_02_37_22</name>
    <dbReference type="NCBI Taxonomy" id="1805209"/>
    <lineage>
        <taxon>Bacteria</taxon>
        <taxon>Candidatus Gottesmaniibacteriota</taxon>
    </lineage>
</organism>
<dbReference type="Pfam" id="PF13649">
    <property type="entry name" value="Methyltransf_25"/>
    <property type="match status" value="1"/>
</dbReference>
<dbReference type="CDD" id="cd02440">
    <property type="entry name" value="AdoMet_MTases"/>
    <property type="match status" value="1"/>
</dbReference>
<dbReference type="AlphaFoldDB" id="A0A1J4TZ65"/>